<accession>A0ABU5EB99</accession>
<comment type="caution">
    <text evidence="5">The sequence shown here is derived from an EMBL/GenBank/DDBJ whole genome shotgun (WGS) entry which is preliminary data.</text>
</comment>
<dbReference type="SMART" id="SM00342">
    <property type="entry name" value="HTH_ARAC"/>
    <property type="match status" value="1"/>
</dbReference>
<name>A0ABU5EB99_9PROT</name>
<evidence type="ECO:0000256" key="3">
    <source>
        <dbReference type="ARBA" id="ARBA00023163"/>
    </source>
</evidence>
<evidence type="ECO:0000259" key="4">
    <source>
        <dbReference type="PROSITE" id="PS01124"/>
    </source>
</evidence>
<dbReference type="InterPro" id="IPR032783">
    <property type="entry name" value="AraC_lig"/>
</dbReference>
<dbReference type="InterPro" id="IPR009057">
    <property type="entry name" value="Homeodomain-like_sf"/>
</dbReference>
<dbReference type="Gene3D" id="1.10.10.60">
    <property type="entry name" value="Homeodomain-like"/>
    <property type="match status" value="2"/>
</dbReference>
<dbReference type="Pfam" id="PF12833">
    <property type="entry name" value="HTH_18"/>
    <property type="match status" value="1"/>
</dbReference>
<dbReference type="PROSITE" id="PS01124">
    <property type="entry name" value="HTH_ARAC_FAMILY_2"/>
    <property type="match status" value="1"/>
</dbReference>
<keyword evidence="3" id="KW-0804">Transcription</keyword>
<evidence type="ECO:0000256" key="2">
    <source>
        <dbReference type="ARBA" id="ARBA00023125"/>
    </source>
</evidence>
<proteinExistence type="predicted"/>
<dbReference type="EMBL" id="JAXCLW010000002">
    <property type="protein sequence ID" value="MDY0882845.1"/>
    <property type="molecule type" value="Genomic_DNA"/>
</dbReference>
<evidence type="ECO:0000313" key="5">
    <source>
        <dbReference type="EMBL" id="MDY0882845.1"/>
    </source>
</evidence>
<protein>
    <submittedName>
        <fullName evidence="5">AraC family transcriptional regulator</fullName>
    </submittedName>
</protein>
<reference evidence="5 6" key="1">
    <citation type="journal article" date="2016" name="Antonie Van Leeuwenhoek">
        <title>Dongia soli sp. nov., isolated from soil from Dokdo, Korea.</title>
        <authorList>
            <person name="Kim D.U."/>
            <person name="Lee H."/>
            <person name="Kim H."/>
            <person name="Kim S.G."/>
            <person name="Ka J.O."/>
        </authorList>
    </citation>
    <scope>NUCLEOTIDE SEQUENCE [LARGE SCALE GENOMIC DNA]</scope>
    <source>
        <strain evidence="5 6">D78</strain>
    </source>
</reference>
<evidence type="ECO:0000313" key="6">
    <source>
        <dbReference type="Proteomes" id="UP001279642"/>
    </source>
</evidence>
<evidence type="ECO:0000256" key="1">
    <source>
        <dbReference type="ARBA" id="ARBA00023015"/>
    </source>
</evidence>
<gene>
    <name evidence="5" type="ORF">SMD27_08320</name>
</gene>
<keyword evidence="1" id="KW-0805">Transcription regulation</keyword>
<dbReference type="RefSeq" id="WP_320507904.1">
    <property type="nucleotide sequence ID" value="NZ_JAXCLW010000002.1"/>
</dbReference>
<organism evidence="5 6">
    <name type="scientific">Dongia soli</name>
    <dbReference type="NCBI Taxonomy" id="600628"/>
    <lineage>
        <taxon>Bacteria</taxon>
        <taxon>Pseudomonadati</taxon>
        <taxon>Pseudomonadota</taxon>
        <taxon>Alphaproteobacteria</taxon>
        <taxon>Rhodospirillales</taxon>
        <taxon>Dongiaceae</taxon>
        <taxon>Dongia</taxon>
    </lineage>
</organism>
<keyword evidence="6" id="KW-1185">Reference proteome</keyword>
<dbReference type="InterPro" id="IPR050204">
    <property type="entry name" value="AraC_XylS_family_regulators"/>
</dbReference>
<keyword evidence="2" id="KW-0238">DNA-binding</keyword>
<dbReference type="PANTHER" id="PTHR46796:SF13">
    <property type="entry name" value="HTH-TYPE TRANSCRIPTIONAL ACTIVATOR RHAS"/>
    <property type="match status" value="1"/>
</dbReference>
<dbReference type="Proteomes" id="UP001279642">
    <property type="component" value="Unassembled WGS sequence"/>
</dbReference>
<sequence length="287" mass="30658">MSEIGVTRAGDTPEPDRLAAVFSRMRLTARVFYTGPFCAIQEYGRTGGPGHIHLLRAGRMVVEGDALARTPVEAPTAILFPRAGLHQLIAGQEDEAELVCAEIDLGGPGNPLEQGLPPVLILPLEREDVLGTALGLLFAEASAQESGRQAALDRLAEVALIYILRRMTAAPQPGYGLLAGLAHPALNRVLTRLHEEPGADWSLERMADEAGMSRSVFAETFRETVGIAPGNYLTRWRLSLARALLQAGQPAKAVARQVGYASPAAFSRAFTRQFGIPAGESAPKCDS</sequence>
<dbReference type="PANTHER" id="PTHR46796">
    <property type="entry name" value="HTH-TYPE TRANSCRIPTIONAL ACTIVATOR RHAS-RELATED"/>
    <property type="match status" value="1"/>
</dbReference>
<feature type="domain" description="HTH araC/xylS-type" evidence="4">
    <location>
        <begin position="187"/>
        <end position="284"/>
    </location>
</feature>
<dbReference type="Pfam" id="PF12852">
    <property type="entry name" value="Cupin_6"/>
    <property type="match status" value="1"/>
</dbReference>
<dbReference type="SUPFAM" id="SSF46689">
    <property type="entry name" value="Homeodomain-like"/>
    <property type="match status" value="2"/>
</dbReference>
<dbReference type="InterPro" id="IPR018060">
    <property type="entry name" value="HTH_AraC"/>
</dbReference>